<dbReference type="EMBL" id="AUZY01001708">
    <property type="protein sequence ID" value="EQD74147.1"/>
    <property type="molecule type" value="Genomic_DNA"/>
</dbReference>
<dbReference type="InterPro" id="IPR013025">
    <property type="entry name" value="Ribosomal_uL23-like"/>
</dbReference>
<dbReference type="NCBIfam" id="NF004359">
    <property type="entry name" value="PRK05738.1-3"/>
    <property type="match status" value="1"/>
</dbReference>
<accession>T1BWB2</accession>
<dbReference type="GO" id="GO:0003735">
    <property type="term" value="F:structural constituent of ribosome"/>
    <property type="evidence" value="ECO:0007669"/>
    <property type="project" value="InterPro"/>
</dbReference>
<dbReference type="NCBIfam" id="NF004363">
    <property type="entry name" value="PRK05738.2-4"/>
    <property type="match status" value="1"/>
</dbReference>
<name>T1BWB2_9ZZZZ</name>
<keyword evidence="3" id="KW-0694">RNA-binding</keyword>
<comment type="similarity">
    <text evidence="1">Belongs to the universal ribosomal protein uL23 family.</text>
</comment>
<dbReference type="FunFam" id="3.30.70.330:FF:000001">
    <property type="entry name" value="50S ribosomal protein L23"/>
    <property type="match status" value="1"/>
</dbReference>
<dbReference type="GO" id="GO:0019843">
    <property type="term" value="F:rRNA binding"/>
    <property type="evidence" value="ECO:0007669"/>
    <property type="project" value="UniProtKB-KW"/>
</dbReference>
<protein>
    <submittedName>
        <fullName evidence="6">50S ribosomal protein L23</fullName>
    </submittedName>
</protein>
<keyword evidence="5" id="KW-0687">Ribonucleoprotein</keyword>
<dbReference type="HAMAP" id="MF_01369_B">
    <property type="entry name" value="Ribosomal_uL23_B"/>
    <property type="match status" value="1"/>
</dbReference>
<dbReference type="InterPro" id="IPR012678">
    <property type="entry name" value="Ribosomal_uL23/eL15/eS24_sf"/>
</dbReference>
<dbReference type="AlphaFoldDB" id="T1BWB2"/>
<proteinExistence type="inferred from homology"/>
<evidence type="ECO:0000313" key="6">
    <source>
        <dbReference type="EMBL" id="EQD74147.1"/>
    </source>
</evidence>
<dbReference type="GO" id="GO:0006412">
    <property type="term" value="P:translation"/>
    <property type="evidence" value="ECO:0007669"/>
    <property type="project" value="InterPro"/>
</dbReference>
<keyword evidence="4 6" id="KW-0689">Ribosomal protein</keyword>
<dbReference type="GO" id="GO:1990904">
    <property type="term" value="C:ribonucleoprotein complex"/>
    <property type="evidence" value="ECO:0007669"/>
    <property type="project" value="UniProtKB-KW"/>
</dbReference>
<evidence type="ECO:0000256" key="1">
    <source>
        <dbReference type="ARBA" id="ARBA00006700"/>
    </source>
</evidence>
<dbReference type="SUPFAM" id="SSF54189">
    <property type="entry name" value="Ribosomal proteins S24e, L23 and L15e"/>
    <property type="match status" value="1"/>
</dbReference>
<keyword evidence="2" id="KW-0699">rRNA-binding</keyword>
<evidence type="ECO:0000256" key="5">
    <source>
        <dbReference type="ARBA" id="ARBA00023274"/>
    </source>
</evidence>
<evidence type="ECO:0000256" key="2">
    <source>
        <dbReference type="ARBA" id="ARBA00022730"/>
    </source>
</evidence>
<dbReference type="InterPro" id="IPR012677">
    <property type="entry name" value="Nucleotide-bd_a/b_plait_sf"/>
</dbReference>
<reference evidence="6" key="2">
    <citation type="journal article" date="2014" name="ISME J.">
        <title>Microbial stratification in low pH oxic and suboxic macroscopic growths along an acid mine drainage.</title>
        <authorList>
            <person name="Mendez-Garcia C."/>
            <person name="Mesa V."/>
            <person name="Sprenger R.R."/>
            <person name="Richter M."/>
            <person name="Diez M.S."/>
            <person name="Solano J."/>
            <person name="Bargiela R."/>
            <person name="Golyshina O.V."/>
            <person name="Manteca A."/>
            <person name="Ramos J.L."/>
            <person name="Gallego J.R."/>
            <person name="Llorente I."/>
            <person name="Martins Dos Santos V.A."/>
            <person name="Jensen O.N."/>
            <person name="Pelaez A.I."/>
            <person name="Sanchez J."/>
            <person name="Ferrer M."/>
        </authorList>
    </citation>
    <scope>NUCLEOTIDE SEQUENCE</scope>
</reference>
<evidence type="ECO:0000256" key="4">
    <source>
        <dbReference type="ARBA" id="ARBA00022980"/>
    </source>
</evidence>
<comment type="caution">
    <text evidence="6">The sequence shown here is derived from an EMBL/GenBank/DDBJ whole genome shotgun (WGS) entry which is preliminary data.</text>
</comment>
<dbReference type="Pfam" id="PF00276">
    <property type="entry name" value="Ribosomal_L23"/>
    <property type="match status" value="1"/>
</dbReference>
<evidence type="ECO:0000256" key="3">
    <source>
        <dbReference type="ARBA" id="ARBA00022884"/>
    </source>
</evidence>
<reference evidence="6" key="1">
    <citation type="submission" date="2013-08" db="EMBL/GenBank/DDBJ databases">
        <authorList>
            <person name="Mendez C."/>
            <person name="Richter M."/>
            <person name="Ferrer M."/>
            <person name="Sanchez J."/>
        </authorList>
    </citation>
    <scope>NUCLEOTIDE SEQUENCE</scope>
</reference>
<dbReference type="GO" id="GO:0005840">
    <property type="term" value="C:ribosome"/>
    <property type="evidence" value="ECO:0007669"/>
    <property type="project" value="UniProtKB-KW"/>
</dbReference>
<organism evidence="6">
    <name type="scientific">mine drainage metagenome</name>
    <dbReference type="NCBI Taxonomy" id="410659"/>
    <lineage>
        <taxon>unclassified sequences</taxon>
        <taxon>metagenomes</taxon>
        <taxon>ecological metagenomes</taxon>
    </lineage>
</organism>
<dbReference type="PANTHER" id="PTHR11620">
    <property type="entry name" value="60S RIBOSOMAL PROTEIN L23A"/>
    <property type="match status" value="1"/>
</dbReference>
<dbReference type="Gene3D" id="3.30.70.330">
    <property type="match status" value="1"/>
</dbReference>
<gene>
    <name evidence="6" type="ORF">B1B_02843</name>
</gene>
<sequence length="101" mass="11168">MSTHAPVLHDLILGPHLTEKATRLASEHKQYVFRVRDEADKSSIQKAVEALFQVKVARVTLARMPGKTKRHGSRIGRRSGFKKAYVVLTPGQSLDFGGGTE</sequence>